<comment type="caution">
    <text evidence="1">The sequence shown here is derived from an EMBL/GenBank/DDBJ whole genome shotgun (WGS) entry which is preliminary data.</text>
</comment>
<dbReference type="EMBL" id="JAHLFN010000017">
    <property type="protein sequence ID" value="MBU3841770.1"/>
    <property type="molecule type" value="Genomic_DNA"/>
</dbReference>
<dbReference type="AlphaFoldDB" id="A0A9E2KXF7"/>
<protein>
    <submittedName>
        <fullName evidence="1">Uncharacterized protein</fullName>
    </submittedName>
</protein>
<organism evidence="1 2">
    <name type="scientific">Candidatus Fusobacterium pullicola</name>
    <dbReference type="NCBI Taxonomy" id="2838601"/>
    <lineage>
        <taxon>Bacteria</taxon>
        <taxon>Fusobacteriati</taxon>
        <taxon>Fusobacteriota</taxon>
        <taxon>Fusobacteriia</taxon>
        <taxon>Fusobacteriales</taxon>
        <taxon>Fusobacteriaceae</taxon>
        <taxon>Fusobacterium</taxon>
    </lineage>
</organism>
<gene>
    <name evidence="1" type="ORF">IAA47_02020</name>
</gene>
<accession>A0A9E2KXF7</accession>
<reference evidence="1" key="1">
    <citation type="journal article" date="2021" name="PeerJ">
        <title>Extensive microbial diversity within the chicken gut microbiome revealed by metagenomics and culture.</title>
        <authorList>
            <person name="Gilroy R."/>
            <person name="Ravi A."/>
            <person name="Getino M."/>
            <person name="Pursley I."/>
            <person name="Horton D.L."/>
            <person name="Alikhan N.F."/>
            <person name="Baker D."/>
            <person name="Gharbi K."/>
            <person name="Hall N."/>
            <person name="Watson M."/>
            <person name="Adriaenssens E.M."/>
            <person name="Foster-Nyarko E."/>
            <person name="Jarju S."/>
            <person name="Secka A."/>
            <person name="Antonio M."/>
            <person name="Oren A."/>
            <person name="Chaudhuri R.R."/>
            <person name="La Ragione R."/>
            <person name="Hildebrand F."/>
            <person name="Pallen M.J."/>
        </authorList>
    </citation>
    <scope>NUCLEOTIDE SEQUENCE</scope>
    <source>
        <strain evidence="1">A6-441</strain>
    </source>
</reference>
<dbReference type="Proteomes" id="UP000724657">
    <property type="component" value="Unassembled WGS sequence"/>
</dbReference>
<reference evidence="1" key="2">
    <citation type="submission" date="2021-04" db="EMBL/GenBank/DDBJ databases">
        <authorList>
            <person name="Gilroy R."/>
        </authorList>
    </citation>
    <scope>NUCLEOTIDE SEQUENCE</scope>
    <source>
        <strain evidence="1">A6-441</strain>
    </source>
</reference>
<evidence type="ECO:0000313" key="2">
    <source>
        <dbReference type="Proteomes" id="UP000724657"/>
    </source>
</evidence>
<evidence type="ECO:0000313" key="1">
    <source>
        <dbReference type="EMBL" id="MBU3841770.1"/>
    </source>
</evidence>
<name>A0A9E2KXF7_9FUSO</name>
<sequence length="167" mass="19297">MKKAFLLFLIIYISSFSIKDFNGINWGDTGNDLSIIFPKIEKEPTLDENTTILSVEDPKENIEKYQFYLVNDSLTKIRVVFDNEKIGTRQLQNLYQRLLKDIGSPVLKFPISKDVGNFHLKGNTIKFIPDSETIIYFTGLDSIDELGKMFDSNLYLDYIPAQSNYDF</sequence>
<proteinExistence type="predicted"/>